<evidence type="ECO:0000256" key="3">
    <source>
        <dbReference type="ARBA" id="ARBA00022448"/>
    </source>
</evidence>
<accession>A0A3P8CU17</accession>
<name>A0A183GEV5_HELPZ</name>
<evidence type="ECO:0000313" key="16">
    <source>
        <dbReference type="WBParaSite" id="HPBE_0002089401-mRNA-1"/>
    </source>
</evidence>
<evidence type="ECO:0000256" key="2">
    <source>
        <dbReference type="ARBA" id="ARBA00007193"/>
    </source>
</evidence>
<reference evidence="16" key="2">
    <citation type="submission" date="2019-09" db="UniProtKB">
        <authorList>
            <consortium name="WormBaseParasite"/>
        </authorList>
    </citation>
    <scope>IDENTIFICATION</scope>
</reference>
<dbReference type="InterPro" id="IPR001873">
    <property type="entry name" value="ENaC"/>
</dbReference>
<dbReference type="OrthoDB" id="6021021at2759"/>
<evidence type="ECO:0000256" key="7">
    <source>
        <dbReference type="ARBA" id="ARBA00023053"/>
    </source>
</evidence>
<dbReference type="AlphaFoldDB" id="A0A183GEV5"/>
<keyword evidence="12 13" id="KW-0407">Ion channel</keyword>
<dbReference type="EMBL" id="UZAH01032525">
    <property type="protein sequence ID" value="VDP22345.1"/>
    <property type="molecule type" value="Genomic_DNA"/>
</dbReference>
<dbReference type="GO" id="GO:0005886">
    <property type="term" value="C:plasma membrane"/>
    <property type="evidence" value="ECO:0007669"/>
    <property type="project" value="TreeGrafter"/>
</dbReference>
<dbReference type="PRINTS" id="PR01078">
    <property type="entry name" value="AMINACHANNEL"/>
</dbReference>
<evidence type="ECO:0000256" key="12">
    <source>
        <dbReference type="ARBA" id="ARBA00023303"/>
    </source>
</evidence>
<keyword evidence="7" id="KW-0915">Sodium</keyword>
<dbReference type="PANTHER" id="PTHR11690:SF248">
    <property type="entry name" value="PICKPOCKET 17, ISOFORM A"/>
    <property type="match status" value="1"/>
</dbReference>
<keyword evidence="11 13" id="KW-0739">Sodium transport</keyword>
<evidence type="ECO:0000256" key="13">
    <source>
        <dbReference type="RuleBase" id="RU000679"/>
    </source>
</evidence>
<keyword evidence="6" id="KW-1133">Transmembrane helix</keyword>
<evidence type="ECO:0000313" key="14">
    <source>
        <dbReference type="EMBL" id="VDP22345.1"/>
    </source>
</evidence>
<evidence type="ECO:0000256" key="4">
    <source>
        <dbReference type="ARBA" id="ARBA00022461"/>
    </source>
</evidence>
<keyword evidence="4 13" id="KW-0894">Sodium channel</keyword>
<proteinExistence type="inferred from homology"/>
<dbReference type="Pfam" id="PF00858">
    <property type="entry name" value="ASC"/>
    <property type="match status" value="1"/>
</dbReference>
<keyword evidence="9" id="KW-0472">Membrane</keyword>
<dbReference type="GO" id="GO:0015280">
    <property type="term" value="F:ligand-gated sodium channel activity"/>
    <property type="evidence" value="ECO:0007669"/>
    <property type="project" value="TreeGrafter"/>
</dbReference>
<evidence type="ECO:0000313" key="15">
    <source>
        <dbReference type="Proteomes" id="UP000050761"/>
    </source>
</evidence>
<keyword evidence="10" id="KW-0325">Glycoprotein</keyword>
<evidence type="ECO:0000256" key="8">
    <source>
        <dbReference type="ARBA" id="ARBA00023065"/>
    </source>
</evidence>
<protein>
    <submittedName>
        <fullName evidence="16">Type I site-specific deoxyribonuclease</fullName>
    </submittedName>
</protein>
<keyword evidence="5 13" id="KW-0812">Transmembrane</keyword>
<evidence type="ECO:0000256" key="1">
    <source>
        <dbReference type="ARBA" id="ARBA00004141"/>
    </source>
</evidence>
<dbReference type="WBParaSite" id="HPBE_0002089401-mRNA-1">
    <property type="protein sequence ID" value="HPBE_0002089401-mRNA-1"/>
    <property type="gene ID" value="HPBE_0002089401"/>
</dbReference>
<keyword evidence="8 13" id="KW-0406">Ion transport</keyword>
<sequence length="114" mass="12991">MPSIGSPFREDFLAQLRRLGYGNMTDQVAITTRAKERLILRMSALPPQRRAALSYGKSELIKQCSFNSMQCDIEKEFKLHIDPSFGNCYTFNAKPNATLASSRAGPSYGRWRRR</sequence>
<evidence type="ECO:0000256" key="11">
    <source>
        <dbReference type="ARBA" id="ARBA00023201"/>
    </source>
</evidence>
<organism evidence="15 16">
    <name type="scientific">Heligmosomoides polygyrus</name>
    <name type="common">Parasitic roundworm</name>
    <dbReference type="NCBI Taxonomy" id="6339"/>
    <lineage>
        <taxon>Eukaryota</taxon>
        <taxon>Metazoa</taxon>
        <taxon>Ecdysozoa</taxon>
        <taxon>Nematoda</taxon>
        <taxon>Chromadorea</taxon>
        <taxon>Rhabditida</taxon>
        <taxon>Rhabditina</taxon>
        <taxon>Rhabditomorpha</taxon>
        <taxon>Strongyloidea</taxon>
        <taxon>Heligmosomidae</taxon>
        <taxon>Heligmosomoides</taxon>
    </lineage>
</organism>
<comment type="subcellular location">
    <subcellularLocation>
        <location evidence="1">Membrane</location>
        <topology evidence="1">Multi-pass membrane protein</topology>
    </subcellularLocation>
</comment>
<reference evidence="14 15" key="1">
    <citation type="submission" date="2018-11" db="EMBL/GenBank/DDBJ databases">
        <authorList>
            <consortium name="Pathogen Informatics"/>
        </authorList>
    </citation>
    <scope>NUCLEOTIDE SEQUENCE [LARGE SCALE GENOMIC DNA]</scope>
</reference>
<keyword evidence="3 13" id="KW-0813">Transport</keyword>
<accession>A0A183GEV5</accession>
<evidence type="ECO:0000256" key="10">
    <source>
        <dbReference type="ARBA" id="ARBA00023180"/>
    </source>
</evidence>
<keyword evidence="15" id="KW-1185">Reference proteome</keyword>
<dbReference type="PANTHER" id="PTHR11690">
    <property type="entry name" value="AMILORIDE-SENSITIVE SODIUM CHANNEL-RELATED"/>
    <property type="match status" value="1"/>
</dbReference>
<gene>
    <name evidence="14" type="ORF">HPBE_LOCUS20892</name>
</gene>
<evidence type="ECO:0000256" key="9">
    <source>
        <dbReference type="ARBA" id="ARBA00023136"/>
    </source>
</evidence>
<evidence type="ECO:0000256" key="5">
    <source>
        <dbReference type="ARBA" id="ARBA00022692"/>
    </source>
</evidence>
<dbReference type="Gene3D" id="2.60.470.10">
    <property type="entry name" value="Acid-sensing ion channels like domains"/>
    <property type="match status" value="1"/>
</dbReference>
<dbReference type="Proteomes" id="UP000050761">
    <property type="component" value="Unassembled WGS sequence"/>
</dbReference>
<comment type="similarity">
    <text evidence="2 13">Belongs to the amiloride-sensitive sodium channel (TC 1.A.6) family.</text>
</comment>
<evidence type="ECO:0000256" key="6">
    <source>
        <dbReference type="ARBA" id="ARBA00022989"/>
    </source>
</evidence>